<dbReference type="Proteomes" id="UP001595901">
    <property type="component" value="Unassembled WGS sequence"/>
</dbReference>
<evidence type="ECO:0000313" key="4">
    <source>
        <dbReference type="Proteomes" id="UP001595901"/>
    </source>
</evidence>
<evidence type="ECO:0000313" key="3">
    <source>
        <dbReference type="EMBL" id="MFC3931981.1"/>
    </source>
</evidence>
<reference evidence="4" key="1">
    <citation type="journal article" date="2019" name="Int. J. Syst. Evol. Microbiol.">
        <title>The Global Catalogue of Microorganisms (GCM) 10K type strain sequencing project: providing services to taxonomists for standard genome sequencing and annotation.</title>
        <authorList>
            <consortium name="The Broad Institute Genomics Platform"/>
            <consortium name="The Broad Institute Genome Sequencing Center for Infectious Disease"/>
            <person name="Wu L."/>
            <person name="Ma J."/>
        </authorList>
    </citation>
    <scope>NUCLEOTIDE SEQUENCE [LARGE SCALE GENOMIC DNA]</scope>
    <source>
        <strain evidence="4">CCUG 58728</strain>
    </source>
</reference>
<organism evidence="3 4">
    <name type="scientific">Streptococcus dentapri</name>
    <dbReference type="NCBI Taxonomy" id="573564"/>
    <lineage>
        <taxon>Bacteria</taxon>
        <taxon>Bacillati</taxon>
        <taxon>Bacillota</taxon>
        <taxon>Bacilli</taxon>
        <taxon>Lactobacillales</taxon>
        <taxon>Streptococcaceae</taxon>
        <taxon>Streptococcus</taxon>
    </lineage>
</organism>
<keyword evidence="4" id="KW-1185">Reference proteome</keyword>
<dbReference type="RefSeq" id="WP_380430902.1">
    <property type="nucleotide sequence ID" value="NZ_JBHSAC010000037.1"/>
</dbReference>
<evidence type="ECO:0000256" key="1">
    <source>
        <dbReference type="SAM" id="MobiDB-lite"/>
    </source>
</evidence>
<feature type="transmembrane region" description="Helical" evidence="2">
    <location>
        <begin position="95"/>
        <end position="116"/>
    </location>
</feature>
<comment type="caution">
    <text evidence="3">The sequence shown here is derived from an EMBL/GenBank/DDBJ whole genome shotgun (WGS) entry which is preliminary data.</text>
</comment>
<keyword evidence="2" id="KW-0472">Membrane</keyword>
<sequence length="278" mass="31462">MKDFEDNYIRAIGENGVRGLGDPQVKKELEDRIYRLKEALATASDEEARHEIQFLLDRAKGEYQRYIVAEKRMVEMIRRDMHIRKKQEEDRRRKLYIIASSLAGVALVVLFVVLHINASNRAAEIEATAKAAFQDKSDKQKETQSTEDSKLGDDELFPKNLIGKWSGTMGASETSITFSEDGAVTIQITNSDGSYNIISGAVTSTVAVDDTTFRIVDYSGTVYPVQLGGIYTGYDFGYKLSPDGKSLYPILWQYQYGQTPDYSQYTYDENNPYTKTDE</sequence>
<feature type="region of interest" description="Disordered" evidence="1">
    <location>
        <begin position="133"/>
        <end position="155"/>
    </location>
</feature>
<proteinExistence type="predicted"/>
<accession>A0ABV8D0L2</accession>
<keyword evidence="2" id="KW-0812">Transmembrane</keyword>
<gene>
    <name evidence="3" type="ORF">ACFOSE_04180</name>
</gene>
<dbReference type="EMBL" id="JBHSAC010000037">
    <property type="protein sequence ID" value="MFC3931981.1"/>
    <property type="molecule type" value="Genomic_DNA"/>
</dbReference>
<protein>
    <submittedName>
        <fullName evidence="3">Uncharacterized protein</fullName>
    </submittedName>
</protein>
<keyword evidence="2" id="KW-1133">Transmembrane helix</keyword>
<name>A0ABV8D0L2_9STRE</name>
<evidence type="ECO:0000256" key="2">
    <source>
        <dbReference type="SAM" id="Phobius"/>
    </source>
</evidence>